<dbReference type="GO" id="GO:0016846">
    <property type="term" value="F:carbon-sulfur lyase activity"/>
    <property type="evidence" value="ECO:0007669"/>
    <property type="project" value="InterPro"/>
</dbReference>
<evidence type="ECO:0000256" key="3">
    <source>
        <dbReference type="ARBA" id="ARBA00022833"/>
    </source>
</evidence>
<dbReference type="PANTHER" id="PTHR33337:SF43">
    <property type="entry name" value="CENP-V_GFA DOMAIN-CONTAINING PROTEIN"/>
    <property type="match status" value="1"/>
</dbReference>
<comment type="similarity">
    <text evidence="1">Belongs to the Gfa family.</text>
</comment>
<protein>
    <recommendedName>
        <fullName evidence="5">CENP-V/GFA domain-containing protein</fullName>
    </recommendedName>
</protein>
<accession>A0A8H6RL54</accession>
<dbReference type="InterPro" id="IPR011057">
    <property type="entry name" value="Mss4-like_sf"/>
</dbReference>
<sequence>MDSNKPQYTYTGSCLCSSISIVLTLDKDLYSEPNGHLCHCLNCRKFSGGPAAMCFITPTKAVQLTDSKKTLKSYQDSNTGSGRTVPRSFCSACGSAVGCVPSSMDERLSIVALGLFDEVPAPVFECYTSQRLPWNPPAAHAGRQYQFIDEVVNHVPSLDS</sequence>
<dbReference type="PANTHER" id="PTHR33337">
    <property type="entry name" value="GFA DOMAIN-CONTAINING PROTEIN"/>
    <property type="match status" value="1"/>
</dbReference>
<dbReference type="Proteomes" id="UP000660729">
    <property type="component" value="Unassembled WGS sequence"/>
</dbReference>
<keyword evidence="3" id="KW-0862">Zinc</keyword>
<evidence type="ECO:0000256" key="2">
    <source>
        <dbReference type="ARBA" id="ARBA00022723"/>
    </source>
</evidence>
<evidence type="ECO:0000313" key="7">
    <source>
        <dbReference type="Proteomes" id="UP000660729"/>
    </source>
</evidence>
<dbReference type="SUPFAM" id="SSF51316">
    <property type="entry name" value="Mss4-like"/>
    <property type="match status" value="1"/>
</dbReference>
<keyword evidence="7" id="KW-1185">Reference proteome</keyword>
<dbReference type="Pfam" id="PF04828">
    <property type="entry name" value="GFA"/>
    <property type="match status" value="1"/>
</dbReference>
<reference evidence="6" key="1">
    <citation type="submission" date="2020-04" db="EMBL/GenBank/DDBJ databases">
        <title>Draft genome resource of the tomato pathogen Pseudocercospora fuligena.</title>
        <authorList>
            <person name="Zaccaron A."/>
        </authorList>
    </citation>
    <scope>NUCLEOTIDE SEQUENCE</scope>
    <source>
        <strain evidence="6">PF001</strain>
    </source>
</reference>
<name>A0A8H6RL54_9PEZI</name>
<keyword evidence="2" id="KW-0479">Metal-binding</keyword>
<evidence type="ECO:0000313" key="6">
    <source>
        <dbReference type="EMBL" id="KAF7194416.1"/>
    </source>
</evidence>
<comment type="caution">
    <text evidence="6">The sequence shown here is derived from an EMBL/GenBank/DDBJ whole genome shotgun (WGS) entry which is preliminary data.</text>
</comment>
<gene>
    <name evidence="6" type="ORF">HII31_04221</name>
</gene>
<dbReference type="AlphaFoldDB" id="A0A8H6RL54"/>
<dbReference type="PROSITE" id="PS51891">
    <property type="entry name" value="CENP_V_GFA"/>
    <property type="match status" value="1"/>
</dbReference>
<proteinExistence type="inferred from homology"/>
<evidence type="ECO:0000259" key="5">
    <source>
        <dbReference type="PROSITE" id="PS51891"/>
    </source>
</evidence>
<keyword evidence="4" id="KW-0456">Lyase</keyword>
<dbReference type="Gene3D" id="3.90.1590.10">
    <property type="entry name" value="glutathione-dependent formaldehyde- activating enzyme (gfa)"/>
    <property type="match status" value="1"/>
</dbReference>
<dbReference type="GO" id="GO:0046872">
    <property type="term" value="F:metal ion binding"/>
    <property type="evidence" value="ECO:0007669"/>
    <property type="project" value="UniProtKB-KW"/>
</dbReference>
<evidence type="ECO:0000256" key="1">
    <source>
        <dbReference type="ARBA" id="ARBA00005495"/>
    </source>
</evidence>
<feature type="domain" description="CENP-V/GFA" evidence="5">
    <location>
        <begin position="10"/>
        <end position="135"/>
    </location>
</feature>
<dbReference type="OrthoDB" id="2212170at2759"/>
<organism evidence="6 7">
    <name type="scientific">Pseudocercospora fuligena</name>
    <dbReference type="NCBI Taxonomy" id="685502"/>
    <lineage>
        <taxon>Eukaryota</taxon>
        <taxon>Fungi</taxon>
        <taxon>Dikarya</taxon>
        <taxon>Ascomycota</taxon>
        <taxon>Pezizomycotina</taxon>
        <taxon>Dothideomycetes</taxon>
        <taxon>Dothideomycetidae</taxon>
        <taxon>Mycosphaerellales</taxon>
        <taxon>Mycosphaerellaceae</taxon>
        <taxon>Pseudocercospora</taxon>
    </lineage>
</organism>
<dbReference type="InterPro" id="IPR006913">
    <property type="entry name" value="CENP-V/GFA"/>
</dbReference>
<evidence type="ECO:0000256" key="4">
    <source>
        <dbReference type="ARBA" id="ARBA00023239"/>
    </source>
</evidence>
<dbReference type="EMBL" id="JABCIY010000061">
    <property type="protein sequence ID" value="KAF7194416.1"/>
    <property type="molecule type" value="Genomic_DNA"/>
</dbReference>